<proteinExistence type="predicted"/>
<accession>A0A1W1CMX0</accession>
<dbReference type="EMBL" id="FPHE01000161">
    <property type="protein sequence ID" value="SFV67240.1"/>
    <property type="molecule type" value="Genomic_DNA"/>
</dbReference>
<dbReference type="InterPro" id="IPR043504">
    <property type="entry name" value="Peptidase_S1_PA_chymotrypsin"/>
</dbReference>
<dbReference type="Gene3D" id="2.40.10.10">
    <property type="entry name" value="Trypsin-like serine proteases"/>
    <property type="match status" value="2"/>
</dbReference>
<keyword evidence="1" id="KW-0418">Kinase</keyword>
<dbReference type="GO" id="GO:0016301">
    <property type="term" value="F:kinase activity"/>
    <property type="evidence" value="ECO:0007669"/>
    <property type="project" value="UniProtKB-KW"/>
</dbReference>
<dbReference type="InterPro" id="IPR009003">
    <property type="entry name" value="Peptidase_S1_PA"/>
</dbReference>
<organism evidence="1">
    <name type="scientific">hydrothermal vent metagenome</name>
    <dbReference type="NCBI Taxonomy" id="652676"/>
    <lineage>
        <taxon>unclassified sequences</taxon>
        <taxon>metagenomes</taxon>
        <taxon>ecological metagenomes</taxon>
    </lineage>
</organism>
<keyword evidence="1" id="KW-0808">Transferase</keyword>
<evidence type="ECO:0000313" key="1">
    <source>
        <dbReference type="EMBL" id="SFV67240.1"/>
    </source>
</evidence>
<gene>
    <name evidence="1" type="ORF">MNB_SV-12-492</name>
</gene>
<dbReference type="SUPFAM" id="SSF50494">
    <property type="entry name" value="Trypsin-like serine proteases"/>
    <property type="match status" value="1"/>
</dbReference>
<dbReference type="AlphaFoldDB" id="A0A1W1CMX0"/>
<protein>
    <submittedName>
        <fullName evidence="1">Serine/threonine kinase</fullName>
    </submittedName>
</protein>
<name>A0A1W1CMX0_9ZZZZ</name>
<sequence length="488" mass="56357">MTDSVLLIQSCDDKNQSMGTGFVCYQDENGSYILTCSHVLEDVVTPKVDGITAEVVADGASQDIDLALLYVKGLKRDVLSLQDRDCSSSDIELIGYSLFSRDKYQSKKKEVTLLEEVKLQKKDNSSSQKSWQIIAKEHYHIESGNSGSPLFCPTNNSVIAVVSNNHTTQIGYAVSIKHLKDIWKEIPKELFSQPLEAKSNFIHDVFEELDKHPMLLFSPDSYNHIDYIEQMRKEAIALFGDSYLLEINCGRYRNLKDSNKFFNRLSKRLGLGDEVEDSMDFEDVLIERFKQADPFKSFLLIVGFERLHEDVRNSFAETLRNLNEEYGGYFNLVIFGGQKLIQLKYSTGIHSYFNNFEQKIIPPFSFEKWKERYSYLTQKIYNEIVSVTGEDAKLSEVCFKAKVKTQKEAKELLVHSLWSSELFRAYRKEKDKLSLLLSKEELGAFHPYCDNELLYKLYWDNLIKGERGKFVWRSAFLVEMGREFLGYG</sequence>
<dbReference type="Pfam" id="PF13365">
    <property type="entry name" value="Trypsin_2"/>
    <property type="match status" value="1"/>
</dbReference>
<reference evidence="1" key="1">
    <citation type="submission" date="2016-10" db="EMBL/GenBank/DDBJ databases">
        <authorList>
            <person name="de Groot N.N."/>
        </authorList>
    </citation>
    <scope>NUCLEOTIDE SEQUENCE</scope>
</reference>